<dbReference type="PANTHER" id="PTHR30069:SF46">
    <property type="entry name" value="OAR PROTEIN"/>
    <property type="match status" value="1"/>
</dbReference>
<keyword evidence="3" id="KW-1134">Transmembrane beta strand</keyword>
<dbReference type="Pfam" id="PF25183">
    <property type="entry name" value="OMP_b-brl_4"/>
    <property type="match status" value="1"/>
</dbReference>
<protein>
    <submittedName>
        <fullName evidence="8">TonB-dependent receptor</fullName>
    </submittedName>
</protein>
<evidence type="ECO:0000256" key="6">
    <source>
        <dbReference type="ARBA" id="ARBA00023237"/>
    </source>
</evidence>
<dbReference type="InterPro" id="IPR039426">
    <property type="entry name" value="TonB-dep_rcpt-like"/>
</dbReference>
<dbReference type="Gene3D" id="2.60.40.1120">
    <property type="entry name" value="Carboxypeptidase-like, regulatory domain"/>
    <property type="match status" value="1"/>
</dbReference>
<dbReference type="GO" id="GO:0044718">
    <property type="term" value="P:siderophore transmembrane transport"/>
    <property type="evidence" value="ECO:0007669"/>
    <property type="project" value="TreeGrafter"/>
</dbReference>
<organism evidence="8">
    <name type="scientific">uncultured Acidobacteriota bacterium</name>
    <dbReference type="NCBI Taxonomy" id="171953"/>
    <lineage>
        <taxon>Bacteria</taxon>
        <taxon>Pseudomonadati</taxon>
        <taxon>Acidobacteriota</taxon>
        <taxon>environmental samples</taxon>
    </lineage>
</organism>
<dbReference type="EMBL" id="AP011669">
    <property type="protein sequence ID" value="BAL53843.1"/>
    <property type="molecule type" value="Genomic_DNA"/>
</dbReference>
<feature type="domain" description="TonB-dependent transporter Oar-like beta-barrel" evidence="7">
    <location>
        <begin position="249"/>
        <end position="1091"/>
    </location>
</feature>
<reference evidence="8" key="1">
    <citation type="journal article" date="2005" name="Environ. Microbiol.">
        <title>Genetic and functional properties of uncultivated thermophilic crenarchaeotes from a subsurface gold mine as revealed by analysis of genome fragments.</title>
        <authorList>
            <person name="Nunoura T."/>
            <person name="Hirayama H."/>
            <person name="Takami H."/>
            <person name="Oida H."/>
            <person name="Nishi S."/>
            <person name="Shimamura S."/>
            <person name="Suzuki Y."/>
            <person name="Inagaki F."/>
            <person name="Takai K."/>
            <person name="Nealson K.H."/>
            <person name="Horikoshi K."/>
        </authorList>
    </citation>
    <scope>NUCLEOTIDE SEQUENCE</scope>
</reference>
<evidence type="ECO:0000256" key="1">
    <source>
        <dbReference type="ARBA" id="ARBA00004571"/>
    </source>
</evidence>
<evidence type="ECO:0000256" key="2">
    <source>
        <dbReference type="ARBA" id="ARBA00022448"/>
    </source>
</evidence>
<reference evidence="8" key="2">
    <citation type="journal article" date="2012" name="PLoS ONE">
        <title>A Deeply Branching Thermophilic Bacterium with an Ancient Acetyl-CoA Pathway Dominates a Subsurface Ecosystem.</title>
        <authorList>
            <person name="Takami H."/>
            <person name="Noguchi H."/>
            <person name="Takaki Y."/>
            <person name="Uchiyama I."/>
            <person name="Toyoda A."/>
            <person name="Nishi S."/>
            <person name="Chee G.-J."/>
            <person name="Arai W."/>
            <person name="Nunoura T."/>
            <person name="Itoh T."/>
            <person name="Hattori M."/>
            <person name="Takai K."/>
        </authorList>
    </citation>
    <scope>NUCLEOTIDE SEQUENCE</scope>
</reference>
<keyword evidence="5" id="KW-0472">Membrane</keyword>
<evidence type="ECO:0000256" key="4">
    <source>
        <dbReference type="ARBA" id="ARBA00022692"/>
    </source>
</evidence>
<keyword evidence="4" id="KW-0812">Transmembrane</keyword>
<dbReference type="Pfam" id="PF13620">
    <property type="entry name" value="CarboxypepD_reg"/>
    <property type="match status" value="1"/>
</dbReference>
<dbReference type="GO" id="GO:0015344">
    <property type="term" value="F:siderophore uptake transmembrane transporter activity"/>
    <property type="evidence" value="ECO:0007669"/>
    <property type="project" value="TreeGrafter"/>
</dbReference>
<name>H5SCF7_9BACT</name>
<keyword evidence="8" id="KW-0675">Receptor</keyword>
<dbReference type="PANTHER" id="PTHR30069">
    <property type="entry name" value="TONB-DEPENDENT OUTER MEMBRANE RECEPTOR"/>
    <property type="match status" value="1"/>
</dbReference>
<comment type="subcellular location">
    <subcellularLocation>
        <location evidence="1">Cell outer membrane</location>
        <topology evidence="1">Multi-pass membrane protein</topology>
    </subcellularLocation>
</comment>
<dbReference type="Gene3D" id="2.40.170.20">
    <property type="entry name" value="TonB-dependent receptor, beta-barrel domain"/>
    <property type="match status" value="1"/>
</dbReference>
<dbReference type="InterPro" id="IPR036942">
    <property type="entry name" value="Beta-barrel_TonB_sf"/>
</dbReference>
<dbReference type="SUPFAM" id="SSF56935">
    <property type="entry name" value="Porins"/>
    <property type="match status" value="1"/>
</dbReference>
<proteinExistence type="predicted"/>
<gene>
    <name evidence="8" type="ORF">HGMM_F10C03C11</name>
</gene>
<dbReference type="GO" id="GO:0009279">
    <property type="term" value="C:cell outer membrane"/>
    <property type="evidence" value="ECO:0007669"/>
    <property type="project" value="UniProtKB-SubCell"/>
</dbReference>
<dbReference type="InterPro" id="IPR057601">
    <property type="entry name" value="Oar-like_b-barrel"/>
</dbReference>
<keyword evidence="2" id="KW-0813">Transport</keyword>
<dbReference type="SUPFAM" id="SSF49464">
    <property type="entry name" value="Carboxypeptidase regulatory domain-like"/>
    <property type="match status" value="1"/>
</dbReference>
<evidence type="ECO:0000256" key="5">
    <source>
        <dbReference type="ARBA" id="ARBA00023136"/>
    </source>
</evidence>
<evidence type="ECO:0000256" key="3">
    <source>
        <dbReference type="ARBA" id="ARBA00022452"/>
    </source>
</evidence>
<sequence length="1098" mass="122610">MTMKATRSVSTIASILVMLALSLVVPMVRAQATEGVILGTVRDATGAVVPGASITVTHMKTGLSREVTTNERGDYVVPHLPIGTYEIAVQHAGFRKKIVSNVELAIGEKVRVDVTLEPGELVEELTVTASIPLVKTDSPEVGQIMDERRVANLPLLGRQYLQLASLVAGANPNNANDRRNLFDGVTVVLAGSRSELNNYLIDGISNNEQFSNGFVISPSVDAIQEFKVQVSQYSAEYGRAGGGIVQIAIKSGTNEFHGTAYEFLRNDALNARRFFDRNVQPFKGNQFGFSLGGPIHRNRMFFFGNYEGNRIRQGETRLSVVPDPAQLRGDFSRAPYVIYDPATSRPDPANPNRIIRDPFPGNIIPPERISPISARIARFYPTPNRSVPGDPFNYVFEPSIATNEDQFHIRVDRRFSEKDTFFSRVSRFKGRRTDPGYFPGNITGNFWDRHGINAVLSYTRVFNPYLLNEFRLGYNFVNLQVFQSTVGQDFSTQLGIPGVPREPLNFGFPAISIRGFTGFSVVRPQGVPLPFLRKNHLYQLTNTTTYTIGAHTVKFGINIERYHQAGFFGSAGAFSASFDGRYTGPVGGQAAPNGLADFLLGFPFFMTGQMNFDATRMETTRVEAFVADDWKATPRLTVNWGLRYEGQTPFKEIYARVTGTDFRTREALIPRKAVPYIENVIGIRPINLLPFPFRIVDDETFDPGDMVNFAPRFGFAYRLIGIDRLVLRAGYGIFFGMTSGNGRNNLGVNPPWWINPNRLGHPQIPDVRLSDGLPTNLVDFLRFAFGQAIDPDFQYPYSQKFSLGLQYRVNRNFAVEASYLGNLGRKLPLLAEGNIAEPGPGPIQPRRLIPERSGITTFYSVDNSAYHGFHLEVRQEAYRGLSFMAAFTWSKVISLKSAFGDTGFGESSLVMNPRNFRLDRGLAAFDTRRRLTLNIVYDLPNPVRWRPIFGGWQISGIVALQDGFPFTIRATRDVLNNGRGYLNRADRLADGNLPASQQRPERFFDTSAFREPDLYRFGTAGQNIIIGPGFKKVDLALLKNINISEGHRLQFRAEFFNLFNNVNFAPPGFDVSNPVTFGRISSTVGEARQVQFALKYLF</sequence>
<dbReference type="AlphaFoldDB" id="H5SCF7"/>
<keyword evidence="6" id="KW-0998">Cell outer membrane</keyword>
<evidence type="ECO:0000259" key="7">
    <source>
        <dbReference type="Pfam" id="PF25183"/>
    </source>
</evidence>
<accession>H5SCF7</accession>
<dbReference type="InterPro" id="IPR008969">
    <property type="entry name" value="CarboxyPept-like_regulatory"/>
</dbReference>
<evidence type="ECO:0000313" key="8">
    <source>
        <dbReference type="EMBL" id="BAL53843.1"/>
    </source>
</evidence>